<evidence type="ECO:0000313" key="3">
    <source>
        <dbReference type="EMBL" id="THH29982.1"/>
    </source>
</evidence>
<feature type="region of interest" description="Disordered" evidence="1">
    <location>
        <begin position="348"/>
        <end position="368"/>
    </location>
</feature>
<dbReference type="AlphaFoldDB" id="A0A4S4MUM0"/>
<comment type="caution">
    <text evidence="3">The sequence shown here is derived from an EMBL/GenBank/DDBJ whole genome shotgun (WGS) entry which is preliminary data.</text>
</comment>
<organism evidence="3 4">
    <name type="scientific">Antrodiella citrinella</name>
    <dbReference type="NCBI Taxonomy" id="2447956"/>
    <lineage>
        <taxon>Eukaryota</taxon>
        <taxon>Fungi</taxon>
        <taxon>Dikarya</taxon>
        <taxon>Basidiomycota</taxon>
        <taxon>Agaricomycotina</taxon>
        <taxon>Agaricomycetes</taxon>
        <taxon>Polyporales</taxon>
        <taxon>Steccherinaceae</taxon>
        <taxon>Antrodiella</taxon>
    </lineage>
</organism>
<dbReference type="Pfam" id="PF17921">
    <property type="entry name" value="Integrase_H2C2"/>
    <property type="match status" value="1"/>
</dbReference>
<dbReference type="InterPro" id="IPR041588">
    <property type="entry name" value="Integrase_H2C2"/>
</dbReference>
<dbReference type="Proteomes" id="UP000308730">
    <property type="component" value="Unassembled WGS sequence"/>
</dbReference>
<feature type="domain" description="Integrase zinc-binding" evidence="2">
    <location>
        <begin position="153"/>
        <end position="201"/>
    </location>
</feature>
<dbReference type="Gene3D" id="1.10.340.70">
    <property type="match status" value="1"/>
</dbReference>
<accession>A0A4S4MUM0</accession>
<evidence type="ECO:0000256" key="1">
    <source>
        <dbReference type="SAM" id="MobiDB-lite"/>
    </source>
</evidence>
<name>A0A4S4MUM0_9APHY</name>
<sequence length="387" mass="42704">MSARLRRQELRRAATHLRENSENAVPQKSSVVVRSSNPKAHSRDAFSVITHADGTTVQSTDIGIPSKDVYARLENDYISSLSTRKQEKALLTQQMFDHVWDVLHAPESCSVGTAQFRWWVRKMFVLAYSAPEGSEGDLKPVVMHEDRPVVVKDQIYDVLSYCHLLSNHGGRDRTTAVVREHYSWVPKELVARFVKACPTCTFKRTGSVELPFPSDCTNTLNSGNASYPSSTGSAVTVSRTLKWATHRTTDSVSPAKKASSVTLPSIRMLFPHYVSSQSPEPLSPHRHAVGWLNSLTSQPGPNDTPPRSFGSYGKPSVPFDVSPGDDGTLIKDEDQGVLAIDPALLSEDANSGYTSQSPRRTTLPTLRSYGYIPPLGRFTHETSKHDG</sequence>
<feature type="compositionally biased region" description="Polar residues" evidence="1">
    <location>
        <begin position="348"/>
        <end position="365"/>
    </location>
</feature>
<gene>
    <name evidence="3" type="ORF">EUX98_g4205</name>
</gene>
<feature type="region of interest" description="Disordered" evidence="1">
    <location>
        <begin position="293"/>
        <end position="318"/>
    </location>
</feature>
<evidence type="ECO:0000313" key="4">
    <source>
        <dbReference type="Proteomes" id="UP000308730"/>
    </source>
</evidence>
<proteinExistence type="predicted"/>
<protein>
    <recommendedName>
        <fullName evidence="2">Integrase zinc-binding domain-containing protein</fullName>
    </recommendedName>
</protein>
<dbReference type="OrthoDB" id="2499658at2759"/>
<dbReference type="EMBL" id="SGPM01000099">
    <property type="protein sequence ID" value="THH29982.1"/>
    <property type="molecule type" value="Genomic_DNA"/>
</dbReference>
<reference evidence="3 4" key="1">
    <citation type="submission" date="2019-02" db="EMBL/GenBank/DDBJ databases">
        <title>Genome sequencing of the rare red list fungi Antrodiella citrinella (Flaviporus citrinellus).</title>
        <authorList>
            <person name="Buettner E."/>
            <person name="Kellner H."/>
        </authorList>
    </citation>
    <scope>NUCLEOTIDE SEQUENCE [LARGE SCALE GENOMIC DNA]</scope>
    <source>
        <strain evidence="3 4">DSM 108506</strain>
    </source>
</reference>
<keyword evidence="4" id="KW-1185">Reference proteome</keyword>
<evidence type="ECO:0000259" key="2">
    <source>
        <dbReference type="Pfam" id="PF17921"/>
    </source>
</evidence>